<accession>A0A8B6BUI9</accession>
<gene>
    <name evidence="1" type="ORF">MGAL_10B084044</name>
</gene>
<dbReference type="OrthoDB" id="6162211at2759"/>
<dbReference type="InterPro" id="IPR027417">
    <property type="entry name" value="P-loop_NTPase"/>
</dbReference>
<evidence type="ECO:0000313" key="2">
    <source>
        <dbReference type="Proteomes" id="UP000596742"/>
    </source>
</evidence>
<organism evidence="1 2">
    <name type="scientific">Mytilus galloprovincialis</name>
    <name type="common">Mediterranean mussel</name>
    <dbReference type="NCBI Taxonomy" id="29158"/>
    <lineage>
        <taxon>Eukaryota</taxon>
        <taxon>Metazoa</taxon>
        <taxon>Spiralia</taxon>
        <taxon>Lophotrochozoa</taxon>
        <taxon>Mollusca</taxon>
        <taxon>Bivalvia</taxon>
        <taxon>Autobranchia</taxon>
        <taxon>Pteriomorphia</taxon>
        <taxon>Mytilida</taxon>
        <taxon>Mytiloidea</taxon>
        <taxon>Mytilidae</taxon>
        <taxon>Mytilinae</taxon>
        <taxon>Mytilus</taxon>
    </lineage>
</organism>
<dbReference type="SUPFAM" id="SSF52540">
    <property type="entry name" value="P-loop containing nucleoside triphosphate hydrolases"/>
    <property type="match status" value="1"/>
</dbReference>
<comment type="caution">
    <text evidence="1">The sequence shown here is derived from an EMBL/GenBank/DDBJ whole genome shotgun (WGS) entry which is preliminary data.</text>
</comment>
<dbReference type="EMBL" id="UYJE01000761">
    <property type="protein sequence ID" value="VDH96087.1"/>
    <property type="molecule type" value="Genomic_DNA"/>
</dbReference>
<name>A0A8B6BUI9_MYTGA</name>
<proteinExistence type="predicted"/>
<reference evidence="1" key="1">
    <citation type="submission" date="2018-11" db="EMBL/GenBank/DDBJ databases">
        <authorList>
            <person name="Alioto T."/>
            <person name="Alioto T."/>
        </authorList>
    </citation>
    <scope>NUCLEOTIDE SEQUENCE</scope>
</reference>
<dbReference type="Proteomes" id="UP000596742">
    <property type="component" value="Unassembled WGS sequence"/>
</dbReference>
<protein>
    <submittedName>
        <fullName evidence="1">Uncharacterized protein</fullName>
    </submittedName>
</protein>
<sequence length="428" mass="47777">MDNIREINGGLHVKVGKTWQFKSNFVFEVLHQVSNKREAVYIVKLTRSDGVSGEVSFKTSDLNNSKKFHVAINSSFKHGGLMCFLSRRHLVPLIGKLARQARPQEEHDRKQLVLTPGLQEDGVHVVFNPDQIIDIITATMVNPDRCVYVWPDQNGADIELQHRINTPPDIQMLKEFLTKSSTIFDNNFGPAILAWSSMYAMTLYKKFLKEIGHFNLPVLHGLPGVGKTLIAQCGAWLVGCTNLHFMGRCTYSFLTDYMAGSSLPFVWDHTTKSKEVARIANDVANGHSFGTGSVKKLLTGCLVTANFDVSKLSKSFKQLVIFPLDTLNREKQPGEGICLQDLAHNASSALPVVMSALNSIKLEDIEQEVARLPDINGDNRVQVGIACPILVARIILNLCGCNHFMSDVDQYVQEKLIPYYRDVLPQNP</sequence>
<dbReference type="AlphaFoldDB" id="A0A8B6BUI9"/>
<keyword evidence="2" id="KW-1185">Reference proteome</keyword>
<evidence type="ECO:0000313" key="1">
    <source>
        <dbReference type="EMBL" id="VDH96087.1"/>
    </source>
</evidence>